<name>A0A645ED41_9ZZZZ</name>
<dbReference type="Gene3D" id="2.180.10.10">
    <property type="entry name" value="RHS repeat-associated core"/>
    <property type="match status" value="1"/>
</dbReference>
<dbReference type="EMBL" id="VSSQ01045838">
    <property type="protein sequence ID" value="MPM99760.1"/>
    <property type="molecule type" value="Genomic_DNA"/>
</dbReference>
<evidence type="ECO:0000313" key="1">
    <source>
        <dbReference type="EMBL" id="MPM99760.1"/>
    </source>
</evidence>
<reference evidence="1" key="1">
    <citation type="submission" date="2019-08" db="EMBL/GenBank/DDBJ databases">
        <authorList>
            <person name="Kucharzyk K."/>
            <person name="Murdoch R.W."/>
            <person name="Higgins S."/>
            <person name="Loffler F."/>
        </authorList>
    </citation>
    <scope>NUCLEOTIDE SEQUENCE</scope>
</reference>
<proteinExistence type="predicted"/>
<protein>
    <recommendedName>
        <fullName evidence="2">RHS repeat-associated core domain-containing protein</fullName>
    </recommendedName>
</protein>
<dbReference type="AlphaFoldDB" id="A0A645ED41"/>
<dbReference type="PANTHER" id="PTHR32305">
    <property type="match status" value="1"/>
</dbReference>
<accession>A0A645ED41</accession>
<evidence type="ECO:0008006" key="2">
    <source>
        <dbReference type="Google" id="ProtNLM"/>
    </source>
</evidence>
<sequence>MGNKVYNNGTLGIVLTDEGYATVSGTPVYYYYLKDHQGNNRVVISQGGAVQEVNHYYPFGGLFGDGVQPSIQRYKYNGKELDREFGLDMYDYGARHYDAVLGRWFTVDPLAEKYYFISPYVYVANNPVRYIDPDGREYGDFYDRQGTFLGTDGIDDGKVYILNEDKVARTENTNVNWGGTLAENHVDQLKSNSSEVSMDSELGYMMRAVYAEMRGGDDNAKAIVAESIYNRSQMKSGYEKADGTYSGIIKKFYDISKSGNGSNNVFSNPQDYIYKNDKETNAWRSSVGASIKANSGTSNIGKGVIFYNSASSTFYDKNSKMQKITLDINHRGIKGLWKLK</sequence>
<dbReference type="InterPro" id="IPR022385">
    <property type="entry name" value="Rhs_assc_core"/>
</dbReference>
<dbReference type="NCBIfam" id="TIGR03696">
    <property type="entry name" value="Rhs_assc_core"/>
    <property type="match status" value="1"/>
</dbReference>
<dbReference type="InterPro" id="IPR050708">
    <property type="entry name" value="T6SS_VgrG/RHS"/>
</dbReference>
<gene>
    <name evidence="1" type="ORF">SDC9_146954</name>
</gene>
<organism evidence="1">
    <name type="scientific">bioreactor metagenome</name>
    <dbReference type="NCBI Taxonomy" id="1076179"/>
    <lineage>
        <taxon>unclassified sequences</taxon>
        <taxon>metagenomes</taxon>
        <taxon>ecological metagenomes</taxon>
    </lineage>
</organism>
<comment type="caution">
    <text evidence="1">The sequence shown here is derived from an EMBL/GenBank/DDBJ whole genome shotgun (WGS) entry which is preliminary data.</text>
</comment>
<dbReference type="PANTHER" id="PTHR32305:SF15">
    <property type="entry name" value="PROTEIN RHSA-RELATED"/>
    <property type="match status" value="1"/>
</dbReference>